<proteinExistence type="predicted"/>
<keyword evidence="11" id="KW-1185">Reference proteome</keyword>
<evidence type="ECO:0000256" key="6">
    <source>
        <dbReference type="ARBA" id="ARBA00023157"/>
    </source>
</evidence>
<dbReference type="GO" id="GO:0007155">
    <property type="term" value="P:cell adhesion"/>
    <property type="evidence" value="ECO:0007669"/>
    <property type="project" value="UniProtKB-KW"/>
</dbReference>
<organism evidence="9">
    <name type="scientific">Capitella teleta</name>
    <name type="common">Polychaete worm</name>
    <dbReference type="NCBI Taxonomy" id="283909"/>
    <lineage>
        <taxon>Eukaryota</taxon>
        <taxon>Metazoa</taxon>
        <taxon>Spiralia</taxon>
        <taxon>Lophotrochozoa</taxon>
        <taxon>Annelida</taxon>
        <taxon>Polychaeta</taxon>
        <taxon>Sedentaria</taxon>
        <taxon>Scolecida</taxon>
        <taxon>Capitellidae</taxon>
        <taxon>Capitella</taxon>
    </lineage>
</organism>
<dbReference type="GO" id="GO:0038023">
    <property type="term" value="F:signaling receptor activity"/>
    <property type="evidence" value="ECO:0007669"/>
    <property type="project" value="TreeGrafter"/>
</dbReference>
<protein>
    <recommendedName>
        <fullName evidence="8">F5/8 type C domain-containing protein</fullName>
    </recommendedName>
</protein>
<dbReference type="PROSITE" id="PS50022">
    <property type="entry name" value="FA58C_3"/>
    <property type="match status" value="1"/>
</dbReference>
<keyword evidence="6" id="KW-1015">Disulfide bond</keyword>
<reference evidence="9 11" key="2">
    <citation type="journal article" date="2013" name="Nature">
        <title>Insights into bilaterian evolution from three spiralian genomes.</title>
        <authorList>
            <person name="Simakov O."/>
            <person name="Marletaz F."/>
            <person name="Cho S.J."/>
            <person name="Edsinger-Gonzales E."/>
            <person name="Havlak P."/>
            <person name="Hellsten U."/>
            <person name="Kuo D.H."/>
            <person name="Larsson T."/>
            <person name="Lv J."/>
            <person name="Arendt D."/>
            <person name="Savage R."/>
            <person name="Osoegawa K."/>
            <person name="de Jong P."/>
            <person name="Grimwood J."/>
            <person name="Chapman J.A."/>
            <person name="Shapiro H."/>
            <person name="Aerts A."/>
            <person name="Otillar R.P."/>
            <person name="Terry A.Y."/>
            <person name="Boore J.L."/>
            <person name="Grigoriev I.V."/>
            <person name="Lindberg D.R."/>
            <person name="Seaver E.C."/>
            <person name="Weisblat D.A."/>
            <person name="Putnam N.H."/>
            <person name="Rokhsar D.S."/>
        </authorList>
    </citation>
    <scope>NUCLEOTIDE SEQUENCE</scope>
    <source>
        <strain evidence="9 11">I ESC-2004</strain>
    </source>
</reference>
<dbReference type="HOGENOM" id="CLU_071135_0_0_1"/>
<dbReference type="EMBL" id="AMQN01007845">
    <property type="status" value="NOT_ANNOTATED_CDS"/>
    <property type="molecule type" value="Genomic_DNA"/>
</dbReference>
<dbReference type="GO" id="GO:0005576">
    <property type="term" value="C:extracellular region"/>
    <property type="evidence" value="ECO:0007669"/>
    <property type="project" value="UniProtKB-SubCell"/>
</dbReference>
<dbReference type="GO" id="GO:0012505">
    <property type="term" value="C:endomembrane system"/>
    <property type="evidence" value="ECO:0007669"/>
    <property type="project" value="UniProtKB-SubCell"/>
</dbReference>
<evidence type="ECO:0000313" key="10">
    <source>
        <dbReference type="EnsemblMetazoa" id="CapteP205475"/>
    </source>
</evidence>
<accession>R7UN96</accession>
<keyword evidence="3" id="KW-0964">Secreted</keyword>
<dbReference type="CDD" id="cd00057">
    <property type="entry name" value="FA58C"/>
    <property type="match status" value="1"/>
</dbReference>
<evidence type="ECO:0000313" key="11">
    <source>
        <dbReference type="Proteomes" id="UP000014760"/>
    </source>
</evidence>
<dbReference type="PROSITE" id="PS01285">
    <property type="entry name" value="FA58C_1"/>
    <property type="match status" value="1"/>
</dbReference>
<keyword evidence="4" id="KW-0130">Cell adhesion</keyword>
<dbReference type="PANTHER" id="PTHR46806">
    <property type="entry name" value="F5/8 TYPE C DOMAIN-CONTAINING PROTEIN"/>
    <property type="match status" value="1"/>
</dbReference>
<dbReference type="EMBL" id="KB301531">
    <property type="protein sequence ID" value="ELU05422.1"/>
    <property type="molecule type" value="Genomic_DNA"/>
</dbReference>
<dbReference type="Proteomes" id="UP000014760">
    <property type="component" value="Unassembled WGS sequence"/>
</dbReference>
<evidence type="ECO:0000259" key="8">
    <source>
        <dbReference type="PROSITE" id="PS50022"/>
    </source>
</evidence>
<evidence type="ECO:0000256" key="5">
    <source>
        <dbReference type="ARBA" id="ARBA00023136"/>
    </source>
</evidence>
<evidence type="ECO:0000313" key="9">
    <source>
        <dbReference type="EMBL" id="ELU05422.1"/>
    </source>
</evidence>
<dbReference type="Pfam" id="PF00754">
    <property type="entry name" value="F5_F8_type_C"/>
    <property type="match status" value="1"/>
</dbReference>
<reference evidence="10" key="3">
    <citation type="submission" date="2015-06" db="UniProtKB">
        <authorList>
            <consortium name="EnsemblMetazoa"/>
        </authorList>
    </citation>
    <scope>IDENTIFICATION</scope>
</reference>
<dbReference type="SMART" id="SM00231">
    <property type="entry name" value="FA58C"/>
    <property type="match status" value="1"/>
</dbReference>
<evidence type="ECO:0000256" key="7">
    <source>
        <dbReference type="SAM" id="SignalP"/>
    </source>
</evidence>
<dbReference type="InterPro" id="IPR008979">
    <property type="entry name" value="Galactose-bd-like_sf"/>
</dbReference>
<evidence type="ECO:0000256" key="3">
    <source>
        <dbReference type="ARBA" id="ARBA00022525"/>
    </source>
</evidence>
<evidence type="ECO:0000256" key="1">
    <source>
        <dbReference type="ARBA" id="ARBA00004184"/>
    </source>
</evidence>
<sequence length="337" mass="37266">MALQPALLLLCLDISLSAAAGEYCVDDLVPRISGEDGVEDADITSSSEIEAYSGAPKSRLGGETSWTYAPEDKDPWIQVEFQNVMTIAAIDIMGDSAWNCYIEEFSMSHSQDGMNWSWYVNNELTPKVFEGNNDCVSIVRKYFDPRIQASFIKLYPLIHYRNSCLRWELYSCNVSYTTQSTDSVTQPIENIVTSVIPKSSTTDTTQSTDSVTQPIENIVTSVIPNSPTAGVTPSIASLGVTFAKEDPLPSVYQVCNSSRRALPKDLMDGNNMTCIRIPMAGQPPQELSIRLDGFDSQANFSLHGNGIKCDEDHVLPMSQVTHHCSGEYKLFGLRFIR</sequence>
<dbReference type="OrthoDB" id="2121828at2759"/>
<comment type="subcellular location">
    <subcellularLocation>
        <location evidence="1">Endomembrane system</location>
        <topology evidence="1">Peripheral membrane protein</topology>
    </subcellularLocation>
    <subcellularLocation>
        <location evidence="2">Secreted</location>
    </subcellularLocation>
</comment>
<feature type="chain" id="PRO_5008788170" description="F5/8 type C domain-containing protein" evidence="7">
    <location>
        <begin position="22"/>
        <end position="337"/>
    </location>
</feature>
<keyword evidence="7" id="KW-0732">Signal</keyword>
<reference evidence="11" key="1">
    <citation type="submission" date="2012-12" db="EMBL/GenBank/DDBJ databases">
        <authorList>
            <person name="Hellsten U."/>
            <person name="Grimwood J."/>
            <person name="Chapman J.A."/>
            <person name="Shapiro H."/>
            <person name="Aerts A."/>
            <person name="Otillar R.P."/>
            <person name="Terry A.Y."/>
            <person name="Boore J.L."/>
            <person name="Simakov O."/>
            <person name="Marletaz F."/>
            <person name="Cho S.-J."/>
            <person name="Edsinger-Gonzales E."/>
            <person name="Havlak P."/>
            <person name="Kuo D.-H."/>
            <person name="Larsson T."/>
            <person name="Lv J."/>
            <person name="Arendt D."/>
            <person name="Savage R."/>
            <person name="Osoegawa K."/>
            <person name="de Jong P."/>
            <person name="Lindberg D.R."/>
            <person name="Seaver E.C."/>
            <person name="Weisblat D.A."/>
            <person name="Putnam N.H."/>
            <person name="Grigoriev I.V."/>
            <person name="Rokhsar D.S."/>
        </authorList>
    </citation>
    <scope>NUCLEOTIDE SEQUENCE</scope>
    <source>
        <strain evidence="11">I ESC-2004</strain>
    </source>
</reference>
<gene>
    <name evidence="9" type="ORF">CAPTEDRAFT_205475</name>
</gene>
<feature type="domain" description="F5/8 type C" evidence="8">
    <location>
        <begin position="24"/>
        <end position="172"/>
    </location>
</feature>
<dbReference type="Gene3D" id="2.60.120.260">
    <property type="entry name" value="Galactose-binding domain-like"/>
    <property type="match status" value="1"/>
</dbReference>
<dbReference type="EnsemblMetazoa" id="CapteT205475">
    <property type="protein sequence ID" value="CapteP205475"/>
    <property type="gene ID" value="CapteG205475"/>
</dbReference>
<keyword evidence="5" id="KW-0472">Membrane</keyword>
<name>R7UN96_CAPTE</name>
<dbReference type="AlphaFoldDB" id="R7UN96"/>
<feature type="signal peptide" evidence="7">
    <location>
        <begin position="1"/>
        <end position="21"/>
    </location>
</feature>
<dbReference type="SUPFAM" id="SSF49785">
    <property type="entry name" value="Galactose-binding domain-like"/>
    <property type="match status" value="1"/>
</dbReference>
<dbReference type="PANTHER" id="PTHR46806:SF5">
    <property type="entry name" value="F5_8 TYPE C DOMAIN-CONTAINING PROTEIN"/>
    <property type="match status" value="1"/>
</dbReference>
<evidence type="ECO:0000256" key="4">
    <source>
        <dbReference type="ARBA" id="ARBA00022889"/>
    </source>
</evidence>
<evidence type="ECO:0000256" key="2">
    <source>
        <dbReference type="ARBA" id="ARBA00004613"/>
    </source>
</evidence>
<dbReference type="InterPro" id="IPR050633">
    <property type="entry name" value="Neuropilin_MCO_CoagFactor"/>
</dbReference>
<dbReference type="InterPro" id="IPR000421">
    <property type="entry name" value="FA58C"/>
</dbReference>
<dbReference type="GO" id="GO:0005886">
    <property type="term" value="C:plasma membrane"/>
    <property type="evidence" value="ECO:0007669"/>
    <property type="project" value="TreeGrafter"/>
</dbReference>